<evidence type="ECO:0000313" key="2">
    <source>
        <dbReference type="EMBL" id="AOS65027.1"/>
    </source>
</evidence>
<dbReference type="Proteomes" id="UP000095210">
    <property type="component" value="Chromosome"/>
</dbReference>
<proteinExistence type="predicted"/>
<evidence type="ECO:0008006" key="4">
    <source>
        <dbReference type="Google" id="ProtNLM"/>
    </source>
</evidence>
<feature type="transmembrane region" description="Helical" evidence="1">
    <location>
        <begin position="100"/>
        <end position="127"/>
    </location>
</feature>
<evidence type="ECO:0000256" key="1">
    <source>
        <dbReference type="SAM" id="Phobius"/>
    </source>
</evidence>
<name>A0AAC9N0G0_9PSEU</name>
<feature type="transmembrane region" description="Helical" evidence="1">
    <location>
        <begin position="133"/>
        <end position="154"/>
    </location>
</feature>
<evidence type="ECO:0000313" key="3">
    <source>
        <dbReference type="Proteomes" id="UP000095210"/>
    </source>
</evidence>
<dbReference type="RefSeq" id="WP_069851455.1">
    <property type="nucleotide sequence ID" value="NZ_CP014859.1"/>
</dbReference>
<keyword evidence="3" id="KW-1185">Reference proteome</keyword>
<keyword evidence="1" id="KW-0812">Transmembrane</keyword>
<feature type="transmembrane region" description="Helical" evidence="1">
    <location>
        <begin position="39"/>
        <end position="67"/>
    </location>
</feature>
<keyword evidence="1" id="KW-0472">Membrane</keyword>
<organism evidence="2 3">
    <name type="scientific">Actinoalloteichus hymeniacidonis</name>
    <dbReference type="NCBI Taxonomy" id="340345"/>
    <lineage>
        <taxon>Bacteria</taxon>
        <taxon>Bacillati</taxon>
        <taxon>Actinomycetota</taxon>
        <taxon>Actinomycetes</taxon>
        <taxon>Pseudonocardiales</taxon>
        <taxon>Pseudonocardiaceae</taxon>
        <taxon>Actinoalloteichus</taxon>
    </lineage>
</organism>
<gene>
    <name evidence="2" type="ORF">TL08_21195</name>
</gene>
<dbReference type="EMBL" id="CP014859">
    <property type="protein sequence ID" value="AOS65027.1"/>
    <property type="molecule type" value="Genomic_DNA"/>
</dbReference>
<reference evidence="3" key="1">
    <citation type="submission" date="2016-03" db="EMBL/GenBank/DDBJ databases">
        <title>Complete genome sequence of the type strain Actinoalloteichus hymeniacidonis DSM 45092.</title>
        <authorList>
            <person name="Schaffert L."/>
            <person name="Albersmeier A."/>
            <person name="Winkler A."/>
            <person name="Kalinowski J."/>
            <person name="Zotchev S."/>
            <person name="Ruckert C."/>
        </authorList>
    </citation>
    <scope>NUCLEOTIDE SEQUENCE [LARGE SCALE GENOMIC DNA]</scope>
    <source>
        <strain evidence="3">HPA177(T) (DSM 45092(T))</strain>
    </source>
</reference>
<sequence>MENLTGELTEFIGGLPPVVQFFALFLVGIVPFLESQIGTLIGVVTGVPVVLAAAAAIAGNLLALLIATRAGAAVARRVESRQKSERSNRFRKVMAKVDRFGVPVASLLGPFVLATALSTFIMISAGLKQRTVVFWQVLAVILWAVIFAVLGLGARSVLG</sequence>
<keyword evidence="1" id="KW-1133">Transmembrane helix</keyword>
<protein>
    <recommendedName>
        <fullName evidence="4">Small multi-drug export protein</fullName>
    </recommendedName>
</protein>
<dbReference type="AlphaFoldDB" id="A0AAC9N0G0"/>
<feature type="transmembrane region" description="Helical" evidence="1">
    <location>
        <begin position="12"/>
        <end position="33"/>
    </location>
</feature>
<dbReference type="KEGG" id="ahm:TL08_21195"/>
<accession>A0AAC9N0G0</accession>